<evidence type="ECO:0000313" key="12">
    <source>
        <dbReference type="EMBL" id="QCZ93298.1"/>
    </source>
</evidence>
<dbReference type="PRINTS" id="PR00344">
    <property type="entry name" value="BCTRLSENSOR"/>
</dbReference>
<keyword evidence="13" id="KW-1185">Reference proteome</keyword>
<dbReference type="InterPro" id="IPR003594">
    <property type="entry name" value="HATPase_dom"/>
</dbReference>
<sequence>MRKQFVRVYAVLILTVVGLLTGAGALFEVLMTNQNSYQLSLPRVFEQHTLFPDAARVREVSPASVQFPPSVSEKLHSGQIVPVVRGSNQIIYYRMQNEKLLAFGPIRDDSVRWEQADQTFSLIFYMTLALVLLILLFPVGRDILRVQRAAIRFSRVPQTLRLDVKPSSSVYPLAQTLENMSARIVELLQLQRDLSNTVAHEIRTPLSRMEFVLQQITPDIAVRYRQRLQKDIEEINLLVTDYLQYARSQHQQPPLNIQAQSGDVLMRMLNDKFAFYQTRIMIHYDWDDTVCRYDLGLMQVAAQNLIMNALRYAHKDIRVTWRVTSHHCELCVADDGAGLKGKHAALKDAFKQGENGTGDMGFGLGLYITHQIAQQHGGELHISNDDELGGARFTLTWPSGAVG</sequence>
<comment type="subcellular location">
    <subcellularLocation>
        <location evidence="2">Cell membrane</location>
        <topology evidence="2">Multi-pass membrane protein</topology>
    </subcellularLocation>
</comment>
<dbReference type="OrthoDB" id="9804645at2"/>
<dbReference type="SUPFAM" id="SSF47384">
    <property type="entry name" value="Homodimeric domain of signal transducing histidine kinase"/>
    <property type="match status" value="1"/>
</dbReference>
<evidence type="ECO:0000313" key="13">
    <source>
        <dbReference type="Proteomes" id="UP000304912"/>
    </source>
</evidence>
<dbReference type="InterPro" id="IPR036890">
    <property type="entry name" value="HATPase_C_sf"/>
</dbReference>
<name>A0A5B7YCK9_9ALTE</name>
<feature type="transmembrane region" description="Helical" evidence="10">
    <location>
        <begin position="122"/>
        <end position="139"/>
    </location>
</feature>
<keyword evidence="7" id="KW-0547">Nucleotide-binding</keyword>
<keyword evidence="4" id="KW-1003">Cell membrane</keyword>
<evidence type="ECO:0000256" key="4">
    <source>
        <dbReference type="ARBA" id="ARBA00022475"/>
    </source>
</evidence>
<proteinExistence type="predicted"/>
<dbReference type="SMART" id="SM00387">
    <property type="entry name" value="HATPase_c"/>
    <property type="match status" value="1"/>
</dbReference>
<evidence type="ECO:0000256" key="8">
    <source>
        <dbReference type="ARBA" id="ARBA00022777"/>
    </source>
</evidence>
<dbReference type="AlphaFoldDB" id="A0A5B7YCK9"/>
<reference evidence="12 13" key="1">
    <citation type="submission" date="2019-04" db="EMBL/GenBank/DDBJ databases">
        <title>Salinimonas iocasae sp. nov., a halophilic bacterium isolated from the outer tube casing of tubeworms in Okinawa Trough.</title>
        <authorList>
            <person name="Zhang H."/>
            <person name="Wang H."/>
            <person name="Li C."/>
        </authorList>
    </citation>
    <scope>NUCLEOTIDE SEQUENCE [LARGE SCALE GENOMIC DNA]</scope>
    <source>
        <strain evidence="12 13">KX18D6</strain>
    </source>
</reference>
<evidence type="ECO:0000256" key="1">
    <source>
        <dbReference type="ARBA" id="ARBA00000085"/>
    </source>
</evidence>
<dbReference type="PANTHER" id="PTHR44936:SF10">
    <property type="entry name" value="SENSOR PROTEIN RSTB"/>
    <property type="match status" value="1"/>
</dbReference>
<dbReference type="CDD" id="cd00075">
    <property type="entry name" value="HATPase"/>
    <property type="match status" value="1"/>
</dbReference>
<keyword evidence="8 12" id="KW-0418">Kinase</keyword>
<dbReference type="Pfam" id="PF00512">
    <property type="entry name" value="HisKA"/>
    <property type="match status" value="1"/>
</dbReference>
<dbReference type="Pfam" id="PF02518">
    <property type="entry name" value="HATPase_c"/>
    <property type="match status" value="1"/>
</dbReference>
<dbReference type="InterPro" id="IPR036097">
    <property type="entry name" value="HisK_dim/P_sf"/>
</dbReference>
<protein>
    <recommendedName>
        <fullName evidence="3">histidine kinase</fullName>
        <ecNumber evidence="3">2.7.13.3</ecNumber>
    </recommendedName>
</protein>
<dbReference type="InterPro" id="IPR005467">
    <property type="entry name" value="His_kinase_dom"/>
</dbReference>
<dbReference type="PANTHER" id="PTHR44936">
    <property type="entry name" value="SENSOR PROTEIN CREC"/>
    <property type="match status" value="1"/>
</dbReference>
<evidence type="ECO:0000256" key="2">
    <source>
        <dbReference type="ARBA" id="ARBA00004651"/>
    </source>
</evidence>
<dbReference type="EMBL" id="CP039852">
    <property type="protein sequence ID" value="QCZ93298.1"/>
    <property type="molecule type" value="Genomic_DNA"/>
</dbReference>
<keyword evidence="10" id="KW-1133">Transmembrane helix</keyword>
<comment type="catalytic activity">
    <reaction evidence="1">
        <text>ATP + protein L-histidine = ADP + protein N-phospho-L-histidine.</text>
        <dbReference type="EC" id="2.7.13.3"/>
    </reaction>
</comment>
<organism evidence="12 13">
    <name type="scientific">Salinimonas iocasae</name>
    <dbReference type="NCBI Taxonomy" id="2572577"/>
    <lineage>
        <taxon>Bacteria</taxon>
        <taxon>Pseudomonadati</taxon>
        <taxon>Pseudomonadota</taxon>
        <taxon>Gammaproteobacteria</taxon>
        <taxon>Alteromonadales</taxon>
        <taxon>Alteromonadaceae</taxon>
        <taxon>Alteromonas/Salinimonas group</taxon>
        <taxon>Salinimonas</taxon>
    </lineage>
</organism>
<evidence type="ECO:0000256" key="3">
    <source>
        <dbReference type="ARBA" id="ARBA00012438"/>
    </source>
</evidence>
<dbReference type="SMART" id="SM00388">
    <property type="entry name" value="HisKA"/>
    <property type="match status" value="1"/>
</dbReference>
<dbReference type="EC" id="2.7.13.3" evidence="3"/>
<dbReference type="SUPFAM" id="SSF55874">
    <property type="entry name" value="ATPase domain of HSP90 chaperone/DNA topoisomerase II/histidine kinase"/>
    <property type="match status" value="1"/>
</dbReference>
<evidence type="ECO:0000256" key="6">
    <source>
        <dbReference type="ARBA" id="ARBA00022679"/>
    </source>
</evidence>
<dbReference type="GO" id="GO:0005886">
    <property type="term" value="C:plasma membrane"/>
    <property type="evidence" value="ECO:0007669"/>
    <property type="project" value="UniProtKB-SubCell"/>
</dbReference>
<dbReference type="Gene3D" id="3.30.565.10">
    <property type="entry name" value="Histidine kinase-like ATPase, C-terminal domain"/>
    <property type="match status" value="1"/>
</dbReference>
<dbReference type="GO" id="GO:0000155">
    <property type="term" value="F:phosphorelay sensor kinase activity"/>
    <property type="evidence" value="ECO:0007669"/>
    <property type="project" value="InterPro"/>
</dbReference>
<dbReference type="InterPro" id="IPR004358">
    <property type="entry name" value="Sig_transdc_His_kin-like_C"/>
</dbReference>
<keyword evidence="10" id="KW-0472">Membrane</keyword>
<dbReference type="Gene3D" id="1.10.287.130">
    <property type="match status" value="1"/>
</dbReference>
<keyword evidence="10" id="KW-0812">Transmembrane</keyword>
<gene>
    <name evidence="12" type="ORF">FBQ74_07275</name>
</gene>
<evidence type="ECO:0000256" key="9">
    <source>
        <dbReference type="ARBA" id="ARBA00022840"/>
    </source>
</evidence>
<evidence type="ECO:0000256" key="5">
    <source>
        <dbReference type="ARBA" id="ARBA00022553"/>
    </source>
</evidence>
<keyword evidence="5" id="KW-0597">Phosphoprotein</keyword>
<dbReference type="RefSeq" id="WP_139756044.1">
    <property type="nucleotide sequence ID" value="NZ_CP039852.1"/>
</dbReference>
<evidence type="ECO:0000256" key="7">
    <source>
        <dbReference type="ARBA" id="ARBA00022741"/>
    </source>
</evidence>
<dbReference type="PROSITE" id="PS50109">
    <property type="entry name" value="HIS_KIN"/>
    <property type="match status" value="1"/>
</dbReference>
<evidence type="ECO:0000256" key="10">
    <source>
        <dbReference type="SAM" id="Phobius"/>
    </source>
</evidence>
<evidence type="ECO:0000259" key="11">
    <source>
        <dbReference type="PROSITE" id="PS50109"/>
    </source>
</evidence>
<dbReference type="KEGG" id="salk:FBQ74_07275"/>
<accession>A0A5B7YCK9</accession>
<keyword evidence="9" id="KW-0067">ATP-binding</keyword>
<dbReference type="InterPro" id="IPR003661">
    <property type="entry name" value="HisK_dim/P_dom"/>
</dbReference>
<feature type="domain" description="Histidine kinase" evidence="11">
    <location>
        <begin position="197"/>
        <end position="401"/>
    </location>
</feature>
<dbReference type="CDD" id="cd00082">
    <property type="entry name" value="HisKA"/>
    <property type="match status" value="1"/>
</dbReference>
<keyword evidence="6" id="KW-0808">Transferase</keyword>
<dbReference type="InterPro" id="IPR050980">
    <property type="entry name" value="2C_sensor_his_kinase"/>
</dbReference>
<dbReference type="Proteomes" id="UP000304912">
    <property type="component" value="Chromosome"/>
</dbReference>
<dbReference type="GO" id="GO:0005524">
    <property type="term" value="F:ATP binding"/>
    <property type="evidence" value="ECO:0007669"/>
    <property type="project" value="UniProtKB-KW"/>
</dbReference>